<sequence length="88" mass="10130">MPKICGSMPNMFKSSILFVPSYNPCSSQRACWAALFHLLVSFSISAVTYVFRKTHKQLKVAKLFFLVCQRITCHLITFSTRRWVHLGC</sequence>
<accession>A0A5J4NQ75</accession>
<keyword evidence="1" id="KW-1133">Transmembrane helix</keyword>
<evidence type="ECO:0000256" key="1">
    <source>
        <dbReference type="SAM" id="Phobius"/>
    </source>
</evidence>
<name>A0A5J4NQ75_9TREM</name>
<dbReference type="Proteomes" id="UP000324629">
    <property type="component" value="Unassembled WGS sequence"/>
</dbReference>
<protein>
    <submittedName>
        <fullName evidence="2">Uncharacterized protein</fullName>
    </submittedName>
</protein>
<evidence type="ECO:0000313" key="2">
    <source>
        <dbReference type="EMBL" id="KAA3677723.1"/>
    </source>
</evidence>
<proteinExistence type="predicted"/>
<comment type="caution">
    <text evidence="2">The sequence shown here is derived from an EMBL/GenBank/DDBJ whole genome shotgun (WGS) entry which is preliminary data.</text>
</comment>
<keyword evidence="3" id="KW-1185">Reference proteome</keyword>
<dbReference type="EMBL" id="QNGE01001372">
    <property type="protein sequence ID" value="KAA3677723.1"/>
    <property type="molecule type" value="Genomic_DNA"/>
</dbReference>
<keyword evidence="1" id="KW-0812">Transmembrane</keyword>
<evidence type="ECO:0000313" key="3">
    <source>
        <dbReference type="Proteomes" id="UP000324629"/>
    </source>
</evidence>
<dbReference type="AlphaFoldDB" id="A0A5J4NQ75"/>
<keyword evidence="1" id="KW-0472">Membrane</keyword>
<reference evidence="2 3" key="1">
    <citation type="journal article" date="2019" name="Gigascience">
        <title>Whole-genome sequence of the oriental lung fluke Paragonimus westermani.</title>
        <authorList>
            <person name="Oey H."/>
            <person name="Zakrzewski M."/>
            <person name="Narain K."/>
            <person name="Devi K.R."/>
            <person name="Agatsuma T."/>
            <person name="Nawaratna S."/>
            <person name="Gobert G.N."/>
            <person name="Jones M.K."/>
            <person name="Ragan M.A."/>
            <person name="McManus D.P."/>
            <person name="Krause L."/>
        </authorList>
    </citation>
    <scope>NUCLEOTIDE SEQUENCE [LARGE SCALE GENOMIC DNA]</scope>
    <source>
        <strain evidence="2 3">IND2009</strain>
    </source>
</reference>
<gene>
    <name evidence="2" type="ORF">DEA37_0004277</name>
</gene>
<feature type="transmembrane region" description="Helical" evidence="1">
    <location>
        <begin position="32"/>
        <end position="51"/>
    </location>
</feature>
<organism evidence="2 3">
    <name type="scientific">Paragonimus westermani</name>
    <dbReference type="NCBI Taxonomy" id="34504"/>
    <lineage>
        <taxon>Eukaryota</taxon>
        <taxon>Metazoa</taxon>
        <taxon>Spiralia</taxon>
        <taxon>Lophotrochozoa</taxon>
        <taxon>Platyhelminthes</taxon>
        <taxon>Trematoda</taxon>
        <taxon>Digenea</taxon>
        <taxon>Plagiorchiida</taxon>
        <taxon>Troglotremata</taxon>
        <taxon>Troglotrematidae</taxon>
        <taxon>Paragonimus</taxon>
    </lineage>
</organism>